<evidence type="ECO:0000313" key="3">
    <source>
        <dbReference type="Proteomes" id="UP000033423"/>
    </source>
</evidence>
<feature type="compositionally biased region" description="Polar residues" evidence="1">
    <location>
        <begin position="58"/>
        <end position="68"/>
    </location>
</feature>
<dbReference type="EMBL" id="LACI01001044">
    <property type="protein sequence ID" value="KJU85393.1"/>
    <property type="molecule type" value="Genomic_DNA"/>
</dbReference>
<name>A0A0F3GXI3_9BACT</name>
<proteinExistence type="predicted"/>
<gene>
    <name evidence="2" type="ORF">MBAV_002414</name>
</gene>
<feature type="region of interest" description="Disordered" evidence="1">
    <location>
        <begin position="1"/>
        <end position="28"/>
    </location>
</feature>
<dbReference type="Proteomes" id="UP000033423">
    <property type="component" value="Unassembled WGS sequence"/>
</dbReference>
<protein>
    <submittedName>
        <fullName evidence="2">Uncharacterized protein</fullName>
    </submittedName>
</protein>
<dbReference type="AlphaFoldDB" id="A0A0F3GXI3"/>
<organism evidence="2 3">
    <name type="scientific">Candidatus Magnetobacterium bavaricum</name>
    <dbReference type="NCBI Taxonomy" id="29290"/>
    <lineage>
        <taxon>Bacteria</taxon>
        <taxon>Pseudomonadati</taxon>
        <taxon>Nitrospirota</taxon>
        <taxon>Thermodesulfovibrionia</taxon>
        <taxon>Thermodesulfovibrionales</taxon>
        <taxon>Candidatus Magnetobacteriaceae</taxon>
        <taxon>Candidatus Magnetobacterium</taxon>
    </lineage>
</organism>
<sequence length="146" mass="15217">MEGSLEGSHGDRVRLEDGRGHRGGLHHYPGLNWLRSSPWKWCNRLRGCRGLVPVRSAGSASPPCSSRSLAPWSGAHGTGRAVPGRDTGGLRPIHLSARPARPRPGAPRHPGSGRSPPSPCGAGSPGSAARRGCSTRSGTTRPSGTR</sequence>
<feature type="compositionally biased region" description="Basic and acidic residues" evidence="1">
    <location>
        <begin position="8"/>
        <end position="20"/>
    </location>
</feature>
<evidence type="ECO:0000256" key="1">
    <source>
        <dbReference type="SAM" id="MobiDB-lite"/>
    </source>
</evidence>
<feature type="compositionally biased region" description="Low complexity" evidence="1">
    <location>
        <begin position="108"/>
        <end position="146"/>
    </location>
</feature>
<evidence type="ECO:0000313" key="2">
    <source>
        <dbReference type="EMBL" id="KJU85393.1"/>
    </source>
</evidence>
<comment type="caution">
    <text evidence="2">The sequence shown here is derived from an EMBL/GenBank/DDBJ whole genome shotgun (WGS) entry which is preliminary data.</text>
</comment>
<reference evidence="2 3" key="1">
    <citation type="submission" date="2015-02" db="EMBL/GenBank/DDBJ databases">
        <title>Single-cell genomics of uncultivated deep-branching MTB reveals a conserved set of magnetosome genes.</title>
        <authorList>
            <person name="Kolinko S."/>
            <person name="Richter M."/>
            <person name="Glockner F.O."/>
            <person name="Brachmann A."/>
            <person name="Schuler D."/>
        </authorList>
    </citation>
    <scope>NUCLEOTIDE SEQUENCE [LARGE SCALE GENOMIC DNA]</scope>
    <source>
        <strain evidence="2">TM-1</strain>
    </source>
</reference>
<feature type="region of interest" description="Disordered" evidence="1">
    <location>
        <begin position="53"/>
        <end position="146"/>
    </location>
</feature>
<keyword evidence="3" id="KW-1185">Reference proteome</keyword>
<accession>A0A0F3GXI3</accession>